<reference evidence="6 7" key="1">
    <citation type="submission" date="2020-04" db="EMBL/GenBank/DDBJ databases">
        <authorList>
            <person name="Klaysubun C."/>
            <person name="Duangmal K."/>
            <person name="Lipun K."/>
        </authorList>
    </citation>
    <scope>NUCLEOTIDE SEQUENCE [LARGE SCALE GENOMIC DNA]</scope>
    <source>
        <strain evidence="6 7">JCM 11839</strain>
    </source>
</reference>
<protein>
    <submittedName>
        <fullName evidence="6">Metallophosphatase</fullName>
    </submittedName>
</protein>
<comment type="caution">
    <text evidence="6">The sequence shown here is derived from an EMBL/GenBank/DDBJ whole genome shotgun (WGS) entry which is preliminary data.</text>
</comment>
<keyword evidence="7" id="KW-1185">Reference proteome</keyword>
<evidence type="ECO:0000256" key="3">
    <source>
        <dbReference type="ARBA" id="ARBA00023004"/>
    </source>
</evidence>
<name>A0ABX1RL47_9PSEU</name>
<dbReference type="SUPFAM" id="SSF56300">
    <property type="entry name" value="Metallo-dependent phosphatases"/>
    <property type="match status" value="1"/>
</dbReference>
<dbReference type="Proteomes" id="UP001296706">
    <property type="component" value="Unassembled WGS sequence"/>
</dbReference>
<gene>
    <name evidence="6" type="ORF">HF577_24375</name>
</gene>
<evidence type="ECO:0000256" key="4">
    <source>
        <dbReference type="ARBA" id="ARBA00025742"/>
    </source>
</evidence>
<dbReference type="InterPro" id="IPR050884">
    <property type="entry name" value="CNP_phosphodiesterase-III"/>
</dbReference>
<comment type="similarity">
    <text evidence="4">Belongs to the cyclic nucleotide phosphodiesterase class-III family.</text>
</comment>
<keyword evidence="2" id="KW-0378">Hydrolase</keyword>
<evidence type="ECO:0000313" key="6">
    <source>
        <dbReference type="EMBL" id="NMH80209.1"/>
    </source>
</evidence>
<dbReference type="Pfam" id="PF00149">
    <property type="entry name" value="Metallophos"/>
    <property type="match status" value="1"/>
</dbReference>
<organism evidence="6 7">
    <name type="scientific">Pseudonocardia xinjiangensis</name>
    <dbReference type="NCBI Taxonomy" id="75289"/>
    <lineage>
        <taxon>Bacteria</taxon>
        <taxon>Bacillati</taxon>
        <taxon>Actinomycetota</taxon>
        <taxon>Actinomycetes</taxon>
        <taxon>Pseudonocardiales</taxon>
        <taxon>Pseudonocardiaceae</taxon>
        <taxon>Pseudonocardia</taxon>
    </lineage>
</organism>
<evidence type="ECO:0000313" key="7">
    <source>
        <dbReference type="Proteomes" id="UP001296706"/>
    </source>
</evidence>
<evidence type="ECO:0000256" key="2">
    <source>
        <dbReference type="ARBA" id="ARBA00022801"/>
    </source>
</evidence>
<dbReference type="PANTHER" id="PTHR42988:SF2">
    <property type="entry name" value="CYCLIC NUCLEOTIDE PHOSPHODIESTERASE CBUA0032-RELATED"/>
    <property type="match status" value="1"/>
</dbReference>
<keyword evidence="3" id="KW-0408">Iron</keyword>
<dbReference type="InterPro" id="IPR004843">
    <property type="entry name" value="Calcineurin-like_PHP"/>
</dbReference>
<evidence type="ECO:0000259" key="5">
    <source>
        <dbReference type="Pfam" id="PF00149"/>
    </source>
</evidence>
<dbReference type="EMBL" id="JAAXKY010000093">
    <property type="protein sequence ID" value="NMH80209.1"/>
    <property type="molecule type" value="Genomic_DNA"/>
</dbReference>
<keyword evidence="1" id="KW-0479">Metal-binding</keyword>
<feature type="domain" description="Calcineurin-like phosphoesterase" evidence="5">
    <location>
        <begin position="22"/>
        <end position="221"/>
    </location>
</feature>
<dbReference type="PANTHER" id="PTHR42988">
    <property type="entry name" value="PHOSPHOHYDROLASE"/>
    <property type="match status" value="1"/>
</dbReference>
<evidence type="ECO:0000256" key="1">
    <source>
        <dbReference type="ARBA" id="ARBA00022723"/>
    </source>
</evidence>
<dbReference type="InterPro" id="IPR029052">
    <property type="entry name" value="Metallo-depent_PP-like"/>
</dbReference>
<dbReference type="Gene3D" id="3.60.21.10">
    <property type="match status" value="1"/>
</dbReference>
<sequence length="303" mass="30903">MAPTLTPAHDGGVTISGPTHTLVQLTDLHLVAEGDPLPGGVDTAALLDRALQTVTGMGPGPDGHGLGALVLSGDLTEHGRPEEYRRLRAIVEPAAQRLGVPVVLAAGNHDDRGALREHLLGEAPSTAPFDHVVHVGALRIVVLDSTVPGQAHGALRPGQLAWLRALLAEPAPAGTVLVLHHPPLPSASPLATAIPLLHRDELGAELTGTDVRLVLAGHTHVASAGTLAGIPVWTGGPLATTVDALAPGASLRTLGAPSVSRIDLFPGDLLTTSVPIAAEIMADVPAEEMEPRLADLREAAGVA</sequence>
<accession>A0ABX1RL47</accession>
<proteinExistence type="inferred from homology"/>